<gene>
    <name evidence="1" type="ORF">GQ55_2G404300</name>
</gene>
<proteinExistence type="predicted"/>
<reference evidence="1 2" key="1">
    <citation type="submission" date="2018-04" db="EMBL/GenBank/DDBJ databases">
        <title>WGS assembly of Panicum hallii var. hallii HAL2.</title>
        <authorList>
            <person name="Lovell J."/>
            <person name="Jenkins J."/>
            <person name="Lowry D."/>
            <person name="Mamidi S."/>
            <person name="Sreedasyam A."/>
            <person name="Weng X."/>
            <person name="Barry K."/>
            <person name="Bonette J."/>
            <person name="Campitelli B."/>
            <person name="Daum C."/>
            <person name="Gordon S."/>
            <person name="Gould B."/>
            <person name="Lipzen A."/>
            <person name="MacQueen A."/>
            <person name="Palacio-Mejia J."/>
            <person name="Plott C."/>
            <person name="Shakirov E."/>
            <person name="Shu S."/>
            <person name="Yoshinaga Y."/>
            <person name="Zane M."/>
            <person name="Rokhsar D."/>
            <person name="Grimwood J."/>
            <person name="Schmutz J."/>
            <person name="Juenger T."/>
        </authorList>
    </citation>
    <scope>NUCLEOTIDE SEQUENCE [LARGE SCALE GENOMIC DNA]</scope>
    <source>
        <strain evidence="2">cv. HAL2</strain>
    </source>
</reference>
<organism evidence="1 2">
    <name type="scientific">Panicum hallii var. hallii</name>
    <dbReference type="NCBI Taxonomy" id="1504633"/>
    <lineage>
        <taxon>Eukaryota</taxon>
        <taxon>Viridiplantae</taxon>
        <taxon>Streptophyta</taxon>
        <taxon>Embryophyta</taxon>
        <taxon>Tracheophyta</taxon>
        <taxon>Spermatophyta</taxon>
        <taxon>Magnoliopsida</taxon>
        <taxon>Liliopsida</taxon>
        <taxon>Poales</taxon>
        <taxon>Poaceae</taxon>
        <taxon>PACMAD clade</taxon>
        <taxon>Panicoideae</taxon>
        <taxon>Panicodae</taxon>
        <taxon>Paniceae</taxon>
        <taxon>Panicinae</taxon>
        <taxon>Panicum</taxon>
        <taxon>Panicum sect. Panicum</taxon>
    </lineage>
</organism>
<dbReference type="EMBL" id="CM009750">
    <property type="protein sequence ID" value="PUZ72564.1"/>
    <property type="molecule type" value="Genomic_DNA"/>
</dbReference>
<evidence type="ECO:0000313" key="2">
    <source>
        <dbReference type="Proteomes" id="UP000244336"/>
    </source>
</evidence>
<accession>A0A2T7EXL4</accession>
<dbReference type="Gramene" id="PUZ72564">
    <property type="protein sequence ID" value="PUZ72564"/>
    <property type="gene ID" value="GQ55_2G404300"/>
</dbReference>
<protein>
    <submittedName>
        <fullName evidence="1">Uncharacterized protein</fullName>
    </submittedName>
</protein>
<evidence type="ECO:0000313" key="1">
    <source>
        <dbReference type="EMBL" id="PUZ72564.1"/>
    </source>
</evidence>
<name>A0A2T7EXL4_9POAL</name>
<dbReference type="AlphaFoldDB" id="A0A2T7EXL4"/>
<sequence>MDGSLSSAGRPVQAFTPWRLAWRAWTRWAGRSWQDLVGGRALARRSLSIWEIIAVDWEGDGSFIQAAPRCCGG</sequence>
<keyword evidence="2" id="KW-1185">Reference proteome</keyword>
<dbReference type="Proteomes" id="UP000244336">
    <property type="component" value="Chromosome 2"/>
</dbReference>